<reference evidence="12" key="1">
    <citation type="submission" date="2021-07" db="EMBL/GenBank/DDBJ databases">
        <title>Complete genome sequencing of a Clostridium isolate.</title>
        <authorList>
            <person name="Ueki A."/>
            <person name="Tonouchi A."/>
        </authorList>
    </citation>
    <scope>NUCLEOTIDE SEQUENCE [LARGE SCALE GENOMIC DNA]</scope>
    <source>
        <strain evidence="12">C5S11</strain>
    </source>
</reference>
<evidence type="ECO:0000313" key="11">
    <source>
        <dbReference type="EMBL" id="BCZ45707.1"/>
    </source>
</evidence>
<evidence type="ECO:0000256" key="10">
    <source>
        <dbReference type="SAM" id="Phobius"/>
    </source>
</evidence>
<dbReference type="InterPro" id="IPR002528">
    <property type="entry name" value="MATE_fam"/>
</dbReference>
<evidence type="ECO:0000256" key="6">
    <source>
        <dbReference type="ARBA" id="ARBA00022692"/>
    </source>
</evidence>
<evidence type="ECO:0000256" key="4">
    <source>
        <dbReference type="ARBA" id="ARBA00022448"/>
    </source>
</evidence>
<feature type="transmembrane region" description="Helical" evidence="10">
    <location>
        <begin position="93"/>
        <end position="124"/>
    </location>
</feature>
<accession>A0ABM7T1C3</accession>
<evidence type="ECO:0000256" key="5">
    <source>
        <dbReference type="ARBA" id="ARBA00022475"/>
    </source>
</evidence>
<sequence>MNKTEQLKTFPINNLILSLSGPAIFAFIVSTLNLALDRIFLAKSVGTVALAAVSIALGIQMLIQAFAQLIASGASSSIAIELGKNNKNYAQRIIGNAFILGIIMSIIITIVGCVFVKPILILYAATAESMDYAMPYTIIMILSTIFFISSQVLNNIIRGMGYSKKATFNFLSSIITHGILNAIFLFVFHMGIRSVAVASGIGYLVSCILAAQFLINGKCVARLRTSFFKLEKWAVKRILTVGVSALVMQMTVSVISMVFNHVSNKYGGSKGQAAYGIIYTLLMMIYMPIMGLGQGIQSIIGINYGAELKARVKETLIKAIKYATIFAVFMFIIMELFSNSIALIFGGANDHILAQMTSNGIRIVGLSISAIGFQLIGASYFQYVGKVKQSVLLSALRQFVLLIPLAIILPIFLGISGVFASFVVADILSFGVTLVFVIKELRRLDVLIDLPAENSNCKSTY</sequence>
<feature type="transmembrane region" description="Helical" evidence="10">
    <location>
        <begin position="360"/>
        <end position="383"/>
    </location>
</feature>
<dbReference type="InterPro" id="IPR045070">
    <property type="entry name" value="MATE_MepA-like"/>
</dbReference>
<evidence type="ECO:0000256" key="8">
    <source>
        <dbReference type="ARBA" id="ARBA00023136"/>
    </source>
</evidence>
<keyword evidence="7 10" id="KW-1133">Transmembrane helix</keyword>
<dbReference type="Proteomes" id="UP000824633">
    <property type="component" value="Chromosome"/>
</dbReference>
<keyword evidence="9" id="KW-0046">Antibiotic resistance</keyword>
<proteinExistence type="inferred from homology"/>
<dbReference type="RefSeq" id="WP_224037273.1">
    <property type="nucleotide sequence ID" value="NZ_AP024849.1"/>
</dbReference>
<dbReference type="PANTHER" id="PTHR43823:SF3">
    <property type="entry name" value="MULTIDRUG EXPORT PROTEIN MEPA"/>
    <property type="match status" value="1"/>
</dbReference>
<dbReference type="NCBIfam" id="TIGR00797">
    <property type="entry name" value="matE"/>
    <property type="match status" value="1"/>
</dbReference>
<dbReference type="PIRSF" id="PIRSF006603">
    <property type="entry name" value="DinF"/>
    <property type="match status" value="1"/>
</dbReference>
<comment type="similarity">
    <text evidence="2">Belongs to the multi antimicrobial extrusion (MATE) (TC 2.A.66.1) family. MepA subfamily.</text>
</comment>
<feature type="transmembrane region" description="Helical" evidence="10">
    <location>
        <begin position="195"/>
        <end position="217"/>
    </location>
</feature>
<evidence type="ECO:0000256" key="9">
    <source>
        <dbReference type="ARBA" id="ARBA00023251"/>
    </source>
</evidence>
<feature type="transmembrane region" description="Helical" evidence="10">
    <location>
        <begin position="136"/>
        <end position="156"/>
    </location>
</feature>
<comment type="subcellular location">
    <subcellularLocation>
        <location evidence="1">Cell membrane</location>
        <topology evidence="1">Multi-pass membrane protein</topology>
    </subcellularLocation>
</comment>
<dbReference type="InterPro" id="IPR051327">
    <property type="entry name" value="MATE_MepA_subfamily"/>
</dbReference>
<feature type="transmembrane region" description="Helical" evidence="10">
    <location>
        <begin position="168"/>
        <end position="189"/>
    </location>
</feature>
<keyword evidence="5" id="KW-1003">Cell membrane</keyword>
<feature type="transmembrane region" description="Helical" evidence="10">
    <location>
        <begin position="395"/>
        <end position="413"/>
    </location>
</feature>
<organism evidence="11 12">
    <name type="scientific">Clostridium gelidum</name>
    <dbReference type="NCBI Taxonomy" id="704125"/>
    <lineage>
        <taxon>Bacteria</taxon>
        <taxon>Bacillati</taxon>
        <taxon>Bacillota</taxon>
        <taxon>Clostridia</taxon>
        <taxon>Eubacteriales</taxon>
        <taxon>Clostridiaceae</taxon>
        <taxon>Clostridium</taxon>
    </lineage>
</organism>
<keyword evidence="6 10" id="KW-0812">Transmembrane</keyword>
<feature type="transmembrane region" description="Helical" evidence="10">
    <location>
        <begin position="48"/>
        <end position="72"/>
    </location>
</feature>
<protein>
    <recommendedName>
        <fullName evidence="3">Multidrug export protein MepA</fullName>
    </recommendedName>
</protein>
<dbReference type="Pfam" id="PF01554">
    <property type="entry name" value="MatE"/>
    <property type="match status" value="2"/>
</dbReference>
<keyword evidence="12" id="KW-1185">Reference proteome</keyword>
<feature type="transmembrane region" description="Helical" evidence="10">
    <location>
        <begin position="279"/>
        <end position="302"/>
    </location>
</feature>
<feature type="transmembrane region" description="Helical" evidence="10">
    <location>
        <begin position="323"/>
        <end position="348"/>
    </location>
</feature>
<feature type="transmembrane region" description="Helical" evidence="10">
    <location>
        <begin position="12"/>
        <end position="36"/>
    </location>
</feature>
<evidence type="ECO:0000256" key="3">
    <source>
        <dbReference type="ARBA" id="ARBA00022106"/>
    </source>
</evidence>
<evidence type="ECO:0000256" key="2">
    <source>
        <dbReference type="ARBA" id="ARBA00008417"/>
    </source>
</evidence>
<feature type="transmembrane region" description="Helical" evidence="10">
    <location>
        <begin position="238"/>
        <end position="259"/>
    </location>
</feature>
<keyword evidence="4" id="KW-0813">Transport</keyword>
<keyword evidence="8 10" id="KW-0472">Membrane</keyword>
<name>A0ABM7T1C3_9CLOT</name>
<evidence type="ECO:0000256" key="7">
    <source>
        <dbReference type="ARBA" id="ARBA00022989"/>
    </source>
</evidence>
<dbReference type="CDD" id="cd13143">
    <property type="entry name" value="MATE_MepA_like"/>
    <property type="match status" value="1"/>
</dbReference>
<evidence type="ECO:0000256" key="1">
    <source>
        <dbReference type="ARBA" id="ARBA00004651"/>
    </source>
</evidence>
<dbReference type="PANTHER" id="PTHR43823">
    <property type="entry name" value="SPORULATION PROTEIN YKVU"/>
    <property type="match status" value="1"/>
</dbReference>
<evidence type="ECO:0000313" key="12">
    <source>
        <dbReference type="Proteomes" id="UP000824633"/>
    </source>
</evidence>
<gene>
    <name evidence="11" type="ORF">psyc5s11_17740</name>
</gene>
<dbReference type="EMBL" id="AP024849">
    <property type="protein sequence ID" value="BCZ45707.1"/>
    <property type="molecule type" value="Genomic_DNA"/>
</dbReference>
<dbReference type="InterPro" id="IPR048279">
    <property type="entry name" value="MdtK-like"/>
</dbReference>
<feature type="transmembrane region" description="Helical" evidence="10">
    <location>
        <begin position="419"/>
        <end position="438"/>
    </location>
</feature>